<keyword evidence="1" id="KW-0812">Transmembrane</keyword>
<evidence type="ECO:0000313" key="3">
    <source>
        <dbReference type="EMBL" id="KAK1771607.1"/>
    </source>
</evidence>
<dbReference type="InterPro" id="IPR051091">
    <property type="entry name" value="O-Glucosyltr/Glycosyltrsf_90"/>
</dbReference>
<dbReference type="RefSeq" id="XP_060287820.1">
    <property type="nucleotide sequence ID" value="XM_060426712.1"/>
</dbReference>
<dbReference type="PANTHER" id="PTHR12203">
    <property type="entry name" value="KDEL LYS-ASP-GLU-LEU CONTAINING - RELATED"/>
    <property type="match status" value="1"/>
</dbReference>
<name>A0AAJ0CAA6_9PEZI</name>
<feature type="domain" description="Glycosyl transferase CAP10" evidence="2">
    <location>
        <begin position="312"/>
        <end position="598"/>
    </location>
</feature>
<dbReference type="InterPro" id="IPR006598">
    <property type="entry name" value="CAP10"/>
</dbReference>
<dbReference type="GeneID" id="85309899"/>
<organism evidence="3 4">
    <name type="scientific">Phialemonium atrogriseum</name>
    <dbReference type="NCBI Taxonomy" id="1093897"/>
    <lineage>
        <taxon>Eukaryota</taxon>
        <taxon>Fungi</taxon>
        <taxon>Dikarya</taxon>
        <taxon>Ascomycota</taxon>
        <taxon>Pezizomycotina</taxon>
        <taxon>Sordariomycetes</taxon>
        <taxon>Sordariomycetidae</taxon>
        <taxon>Cephalothecales</taxon>
        <taxon>Cephalothecaceae</taxon>
        <taxon>Phialemonium</taxon>
    </lineage>
</organism>
<evidence type="ECO:0000313" key="4">
    <source>
        <dbReference type="Proteomes" id="UP001244011"/>
    </source>
</evidence>
<dbReference type="SMART" id="SM00672">
    <property type="entry name" value="CAP10"/>
    <property type="match status" value="1"/>
</dbReference>
<keyword evidence="1" id="KW-1133">Transmembrane helix</keyword>
<feature type="transmembrane region" description="Helical" evidence="1">
    <location>
        <begin position="12"/>
        <end position="30"/>
    </location>
</feature>
<dbReference type="Pfam" id="PF05686">
    <property type="entry name" value="Glyco_transf_90"/>
    <property type="match status" value="1"/>
</dbReference>
<proteinExistence type="predicted"/>
<dbReference type="Proteomes" id="UP001244011">
    <property type="component" value="Unassembled WGS sequence"/>
</dbReference>
<accession>A0AAJ0CAA6</accession>
<gene>
    <name evidence="3" type="ORF">QBC33DRAFT_524180</name>
</gene>
<dbReference type="PANTHER" id="PTHR12203:SF22">
    <property type="entry name" value="CAPSULE ASSOCIATED PROTEIN"/>
    <property type="match status" value="1"/>
</dbReference>
<keyword evidence="1" id="KW-0472">Membrane</keyword>
<evidence type="ECO:0000259" key="2">
    <source>
        <dbReference type="SMART" id="SM00672"/>
    </source>
</evidence>
<comment type="caution">
    <text evidence="3">The sequence shown here is derived from an EMBL/GenBank/DDBJ whole genome shotgun (WGS) entry which is preliminary data.</text>
</comment>
<dbReference type="EMBL" id="MU838998">
    <property type="protein sequence ID" value="KAK1771607.1"/>
    <property type="molecule type" value="Genomic_DNA"/>
</dbReference>
<keyword evidence="4" id="KW-1185">Reference proteome</keyword>
<evidence type="ECO:0000256" key="1">
    <source>
        <dbReference type="SAM" id="Phobius"/>
    </source>
</evidence>
<dbReference type="AlphaFoldDB" id="A0AAJ0CAA6"/>
<reference evidence="3" key="1">
    <citation type="submission" date="2023-06" db="EMBL/GenBank/DDBJ databases">
        <title>Genome-scale phylogeny and comparative genomics of the fungal order Sordariales.</title>
        <authorList>
            <consortium name="Lawrence Berkeley National Laboratory"/>
            <person name="Hensen N."/>
            <person name="Bonometti L."/>
            <person name="Westerberg I."/>
            <person name="Brannstrom I.O."/>
            <person name="Guillou S."/>
            <person name="Cros-Aarteil S."/>
            <person name="Calhoun S."/>
            <person name="Haridas S."/>
            <person name="Kuo A."/>
            <person name="Mondo S."/>
            <person name="Pangilinan J."/>
            <person name="Riley R."/>
            <person name="Labutti K."/>
            <person name="Andreopoulos B."/>
            <person name="Lipzen A."/>
            <person name="Chen C."/>
            <person name="Yanf M."/>
            <person name="Daum C."/>
            <person name="Ng V."/>
            <person name="Clum A."/>
            <person name="Steindorff A."/>
            <person name="Ohm R."/>
            <person name="Martin F."/>
            <person name="Silar P."/>
            <person name="Natvig D."/>
            <person name="Lalanne C."/>
            <person name="Gautier V."/>
            <person name="Ament-Velasquez S.L."/>
            <person name="Kruys A."/>
            <person name="Hutchinson M.I."/>
            <person name="Powell A.J."/>
            <person name="Barry K."/>
            <person name="Miller A.N."/>
            <person name="Grigoriev I.V."/>
            <person name="Debuchy R."/>
            <person name="Gladieux P."/>
            <person name="Thoren M.H."/>
            <person name="Johannesson H."/>
        </authorList>
    </citation>
    <scope>NUCLEOTIDE SEQUENCE</scope>
    <source>
        <strain evidence="3">8032-3</strain>
    </source>
</reference>
<sequence>MLLVRRFAKPFYQLAVLSCILLFATTYLLFSETLDLDVIYHYSKKSAVDEYLSLLEPSRLRWHPIDHLIHDANTTFHSILQSRSTSLADAAAQYRSRRGRHPPPGFDKWFEYAQSHGAVIVEEFFDRIEHDIRPFWALNATVLATRAAGWHHRVRVRNGKTTMMGDVTNKVPWLELWMKLVRKAGKWLPDVDMPINYMDESRLLVPFEVVAQLVEEADKKRRITPVETTKATYHWPVGVDMEDPKAYDPDWVRNPYWDLSRMACPPESPARNISAITDFSGPPTFPDHWQPSYTQNGYVKNFTAASDPCIQPHLRGLHGTFIEPVSMSTSRELIPLFGGSKLPMNNEILIPGAMYLSTDSFYSGGWTHGPSWRKKKDTIIWRGMASGGRNKPENWRHFHRHRLVDMLNGTTVASAEHGLSEPSTFALPPLSLYDFPRRREHRLGEWLRRIADVGFTRLNCIDGGRDCDYVAPYFSLVEHMEMKKQYAFKFTPDVDGNSFSARFRGLLLSTSLPIKATIYAEWHDDRLTPWLHFAPMDNTFQDMYAVLDYFTRDKKGDAAARFIAETGKKWAETVLRRDDMLLYTWRALLEFARVCDEDREMLGFVDDLV</sequence>
<protein>
    <submittedName>
        <fullName evidence="3">Lipopolysaccharide-modifying protein</fullName>
    </submittedName>
</protein>